<accession>A0A4C1V3Y0</accession>
<comment type="caution">
    <text evidence="1">The sequence shown here is derived from an EMBL/GenBank/DDBJ whole genome shotgun (WGS) entry which is preliminary data.</text>
</comment>
<dbReference type="Proteomes" id="UP000299102">
    <property type="component" value="Unassembled WGS sequence"/>
</dbReference>
<organism evidence="1 2">
    <name type="scientific">Eumeta variegata</name>
    <name type="common">Bagworm moth</name>
    <name type="synonym">Eumeta japonica</name>
    <dbReference type="NCBI Taxonomy" id="151549"/>
    <lineage>
        <taxon>Eukaryota</taxon>
        <taxon>Metazoa</taxon>
        <taxon>Ecdysozoa</taxon>
        <taxon>Arthropoda</taxon>
        <taxon>Hexapoda</taxon>
        <taxon>Insecta</taxon>
        <taxon>Pterygota</taxon>
        <taxon>Neoptera</taxon>
        <taxon>Endopterygota</taxon>
        <taxon>Lepidoptera</taxon>
        <taxon>Glossata</taxon>
        <taxon>Ditrysia</taxon>
        <taxon>Tineoidea</taxon>
        <taxon>Psychidae</taxon>
        <taxon>Oiketicinae</taxon>
        <taxon>Eumeta</taxon>
    </lineage>
</organism>
<keyword evidence="2" id="KW-1185">Reference proteome</keyword>
<name>A0A4C1V3Y0_EUMVA</name>
<dbReference type="EMBL" id="BGZK01000264">
    <property type="protein sequence ID" value="GBP32754.1"/>
    <property type="molecule type" value="Genomic_DNA"/>
</dbReference>
<gene>
    <name evidence="1" type="ORF">EVAR_18907_1</name>
</gene>
<evidence type="ECO:0000313" key="2">
    <source>
        <dbReference type="Proteomes" id="UP000299102"/>
    </source>
</evidence>
<evidence type="ECO:0000313" key="1">
    <source>
        <dbReference type="EMBL" id="GBP32754.1"/>
    </source>
</evidence>
<reference evidence="1 2" key="1">
    <citation type="journal article" date="2019" name="Commun. Biol.">
        <title>The bagworm genome reveals a unique fibroin gene that provides high tensile strength.</title>
        <authorList>
            <person name="Kono N."/>
            <person name="Nakamura H."/>
            <person name="Ohtoshi R."/>
            <person name="Tomita M."/>
            <person name="Numata K."/>
            <person name="Arakawa K."/>
        </authorList>
    </citation>
    <scope>NUCLEOTIDE SEQUENCE [LARGE SCALE GENOMIC DNA]</scope>
</reference>
<dbReference type="AlphaFoldDB" id="A0A4C1V3Y0"/>
<protein>
    <submittedName>
        <fullName evidence="1">Uncharacterized protein</fullName>
    </submittedName>
</protein>
<proteinExistence type="predicted"/>
<sequence>MQPKRRRVGPEPTPALTSCNCALGGRAPVPAARAQWPFPIHQLETSYELPLKVSRRRSAYVLFGSTFLPNYTLFHQLQQLPGNIKITLDLMQVLHVIVEGYDGLFWLRKCQVSREAFDF</sequence>